<accession>A0A5K3FRX7</accession>
<dbReference type="AlphaFoldDB" id="A0A5K3FRX7"/>
<reference evidence="3 4" key="1">
    <citation type="submission" date="2019-11" db="UniProtKB">
        <authorList>
            <consortium name="WormBaseParasite"/>
        </authorList>
    </citation>
    <scope>IDENTIFICATION</scope>
</reference>
<dbReference type="InterPro" id="IPR039656">
    <property type="entry name" value="SYNRG"/>
</dbReference>
<feature type="compositionally biased region" description="Polar residues" evidence="1">
    <location>
        <begin position="183"/>
        <end position="192"/>
    </location>
</feature>
<dbReference type="PANTHER" id="PTHR15463:SF2">
    <property type="entry name" value="SYNERGIN GAMMA"/>
    <property type="match status" value="1"/>
</dbReference>
<dbReference type="InterPro" id="IPR059024">
    <property type="entry name" value="SYNRG_C"/>
</dbReference>
<evidence type="ECO:0000256" key="1">
    <source>
        <dbReference type="SAM" id="MobiDB-lite"/>
    </source>
</evidence>
<feature type="region of interest" description="Disordered" evidence="1">
    <location>
        <begin position="42"/>
        <end position="71"/>
    </location>
</feature>
<dbReference type="WBParaSite" id="MCU_010868-RC">
    <property type="protein sequence ID" value="MCU_010868-RC"/>
    <property type="gene ID" value="MCU_010868"/>
</dbReference>
<dbReference type="GO" id="GO:0030130">
    <property type="term" value="C:clathrin coat of trans-Golgi network vesicle"/>
    <property type="evidence" value="ECO:0007669"/>
    <property type="project" value="TreeGrafter"/>
</dbReference>
<dbReference type="WBParaSite" id="MCU_010868-RB">
    <property type="protein sequence ID" value="MCU_010868-RB"/>
    <property type="gene ID" value="MCU_010868"/>
</dbReference>
<sequence length="430" mass="46618">MDDKDKQKRYFAITKSKLQHMRHDPSVSIDDFISKMFVSSDSGNAKSFTGSSNATTTPENPSDMIGSSFLEPPFSNLKTTAGPAVDDFTWGPMTSAVKSTLSQANSTANEECQDDFGNFASFEPAFQTPTSTSKPTLVVDLSQQEMANVVNTAFANPVSSPVSQFHQSANPSDPSDEFDDFVGSSTVSTQPPSAFFPQHLPQPPKEPAVDSNPANLADWPGGQQDASLDDAFQDFQGCTYEPPAEVTPVSPDPVDIQPKMQEQLPTEDWLKCLSECHAMLSKSSSILSSLVTDADVDAFLSTARGNEFIFELIEIYGVAQRIRLAASIHKILDTQLQTAFNHIDDTWAELARFVRLNDHKSVLKRLLSQPTEAAAVVNPLAVEPNCGVCVTPVSPDAAATIALAGRTYHVTCANLWVNRIELALPTLRAP</sequence>
<protein>
    <submittedName>
        <fullName evidence="3 4">Synergin gamma</fullName>
    </submittedName>
</protein>
<feature type="domain" description="Synergin gamma C-terminal" evidence="2">
    <location>
        <begin position="261"/>
        <end position="427"/>
    </location>
</feature>
<evidence type="ECO:0000259" key="2">
    <source>
        <dbReference type="Pfam" id="PF25999"/>
    </source>
</evidence>
<proteinExistence type="predicted"/>
<evidence type="ECO:0000313" key="4">
    <source>
        <dbReference type="WBParaSite" id="MCU_010868-RC"/>
    </source>
</evidence>
<evidence type="ECO:0000313" key="3">
    <source>
        <dbReference type="WBParaSite" id="MCU_010868-RB"/>
    </source>
</evidence>
<organism evidence="3">
    <name type="scientific">Mesocestoides corti</name>
    <name type="common">Flatworm</name>
    <dbReference type="NCBI Taxonomy" id="53468"/>
    <lineage>
        <taxon>Eukaryota</taxon>
        <taxon>Metazoa</taxon>
        <taxon>Spiralia</taxon>
        <taxon>Lophotrochozoa</taxon>
        <taxon>Platyhelminthes</taxon>
        <taxon>Cestoda</taxon>
        <taxon>Eucestoda</taxon>
        <taxon>Cyclophyllidea</taxon>
        <taxon>Mesocestoididae</taxon>
        <taxon>Mesocestoides</taxon>
    </lineage>
</organism>
<feature type="compositionally biased region" description="Polar residues" evidence="1">
    <location>
        <begin position="42"/>
        <end position="60"/>
    </location>
</feature>
<dbReference type="Pfam" id="PF25999">
    <property type="entry name" value="SYNRG_C"/>
    <property type="match status" value="1"/>
</dbReference>
<dbReference type="PANTHER" id="PTHR15463">
    <property type="entry name" value="AP1 GAMMA SUBUNIT BINDING PROTEIN 1"/>
    <property type="match status" value="1"/>
</dbReference>
<name>A0A5K3FRX7_MESCO</name>
<feature type="region of interest" description="Disordered" evidence="1">
    <location>
        <begin position="160"/>
        <end position="211"/>
    </location>
</feature>
<feature type="compositionally biased region" description="Polar residues" evidence="1">
    <location>
        <begin position="160"/>
        <end position="173"/>
    </location>
</feature>